<sequence length="393" mass="43271">MSRALRRDGFGKLCKEEPSDHSEAASRISQNLLLSVMVGLTFFAVFRLGWGFWPTVIGVFISLLIWVGLAQLRGFINSIGYASYLIVWCAVVVYLNVTGDRGGLLLCGILPFVIVVGVRWAYRAIKLSSHVPFFIPLALIIVLLPLLTEDPWRLASAADSRIVFLAGISAVPLAALFILRLLRLDLLSVLRGVTPAVEAAQQAPTGVFEELRGFRRKPEVFDGNEAAVDRLLSKAYEISRNDSRVADLSDVMRRRFKWLAVRRFLSLLFGISVALWILIYLIAWAAVPRGLAEEWAKQSVSLGKVDIFGWIVAVPLGPYVAVASLLSTVACVGFLGFALTEDQYSDALWDAVVTNPAKRYLIWALPYVAITGIPGIDSAKPGATRPGKNRNRK</sequence>
<organism evidence="2 3">
    <name type="scientific">Dactylosporangium roseum</name>
    <dbReference type="NCBI Taxonomy" id="47989"/>
    <lineage>
        <taxon>Bacteria</taxon>
        <taxon>Bacillati</taxon>
        <taxon>Actinomycetota</taxon>
        <taxon>Actinomycetes</taxon>
        <taxon>Micromonosporales</taxon>
        <taxon>Micromonosporaceae</taxon>
        <taxon>Dactylosporangium</taxon>
    </lineage>
</organism>
<keyword evidence="1" id="KW-0812">Transmembrane</keyword>
<protein>
    <submittedName>
        <fullName evidence="2">Uncharacterized protein</fullName>
    </submittedName>
</protein>
<keyword evidence="1" id="KW-0472">Membrane</keyword>
<gene>
    <name evidence="2" type="ORF">Drose_28965</name>
</gene>
<feature type="transmembrane region" description="Helical" evidence="1">
    <location>
        <begin position="162"/>
        <end position="182"/>
    </location>
</feature>
<feature type="transmembrane region" description="Helical" evidence="1">
    <location>
        <begin position="103"/>
        <end position="122"/>
    </location>
</feature>
<reference evidence="2" key="1">
    <citation type="submission" date="2021-04" db="EMBL/GenBank/DDBJ databases">
        <title>Biosynthetic gene clusters of Dactylosporangioum roseum.</title>
        <authorList>
            <person name="Hartkoorn R.C."/>
            <person name="Beaudoing E."/>
            <person name="Hot D."/>
            <person name="Moureu S."/>
        </authorList>
    </citation>
    <scope>NUCLEOTIDE SEQUENCE</scope>
    <source>
        <strain evidence="2">NRRL B-16295</strain>
    </source>
</reference>
<evidence type="ECO:0000256" key="1">
    <source>
        <dbReference type="SAM" id="Phobius"/>
    </source>
</evidence>
<evidence type="ECO:0000313" key="2">
    <source>
        <dbReference type="EMBL" id="UWZ35160.1"/>
    </source>
</evidence>
<keyword evidence="1" id="KW-1133">Transmembrane helix</keyword>
<proteinExistence type="predicted"/>
<feature type="transmembrane region" description="Helical" evidence="1">
    <location>
        <begin position="79"/>
        <end position="97"/>
    </location>
</feature>
<feature type="transmembrane region" description="Helical" evidence="1">
    <location>
        <begin position="264"/>
        <end position="287"/>
    </location>
</feature>
<feature type="transmembrane region" description="Helical" evidence="1">
    <location>
        <begin position="52"/>
        <end position="72"/>
    </location>
</feature>
<dbReference type="RefSeq" id="WP_260724503.1">
    <property type="nucleotide sequence ID" value="NZ_BAAABS010000060.1"/>
</dbReference>
<dbReference type="Proteomes" id="UP001058271">
    <property type="component" value="Chromosome"/>
</dbReference>
<feature type="transmembrane region" description="Helical" evidence="1">
    <location>
        <begin position="129"/>
        <end position="147"/>
    </location>
</feature>
<evidence type="ECO:0000313" key="3">
    <source>
        <dbReference type="Proteomes" id="UP001058271"/>
    </source>
</evidence>
<feature type="transmembrane region" description="Helical" evidence="1">
    <location>
        <begin position="307"/>
        <end position="339"/>
    </location>
</feature>
<keyword evidence="3" id="KW-1185">Reference proteome</keyword>
<name>A0ABY5Z272_9ACTN</name>
<accession>A0ABY5Z272</accession>
<dbReference type="EMBL" id="CP073721">
    <property type="protein sequence ID" value="UWZ35160.1"/>
    <property type="molecule type" value="Genomic_DNA"/>
</dbReference>